<evidence type="ECO:0000256" key="9">
    <source>
        <dbReference type="SAM" id="Phobius"/>
    </source>
</evidence>
<protein>
    <recommendedName>
        <fullName evidence="2">histidine kinase</fullName>
        <ecNumber evidence="2">2.7.13.3</ecNumber>
    </recommendedName>
</protein>
<evidence type="ECO:0000256" key="7">
    <source>
        <dbReference type="ARBA" id="ARBA00022840"/>
    </source>
</evidence>
<evidence type="ECO:0000256" key="5">
    <source>
        <dbReference type="ARBA" id="ARBA00022741"/>
    </source>
</evidence>
<evidence type="ECO:0000313" key="11">
    <source>
        <dbReference type="EMBL" id="SDP63260.1"/>
    </source>
</evidence>
<evidence type="ECO:0000259" key="10">
    <source>
        <dbReference type="PROSITE" id="PS50109"/>
    </source>
</evidence>
<evidence type="ECO:0000256" key="6">
    <source>
        <dbReference type="ARBA" id="ARBA00022777"/>
    </source>
</evidence>
<dbReference type="EMBL" id="FNJU01000004">
    <property type="protein sequence ID" value="SDP63260.1"/>
    <property type="molecule type" value="Genomic_DNA"/>
</dbReference>
<dbReference type="PRINTS" id="PR00344">
    <property type="entry name" value="BCTRLSENSOR"/>
</dbReference>
<dbReference type="OrthoDB" id="9815750at2"/>
<reference evidence="12" key="1">
    <citation type="submission" date="2016-10" db="EMBL/GenBank/DDBJ databases">
        <authorList>
            <person name="Varghese N."/>
            <person name="Submissions S."/>
        </authorList>
    </citation>
    <scope>NUCLEOTIDE SEQUENCE [LARGE SCALE GENOMIC DNA]</scope>
    <source>
        <strain evidence="12">IBRC-M10078</strain>
    </source>
</reference>
<feature type="transmembrane region" description="Helical" evidence="9">
    <location>
        <begin position="208"/>
        <end position="225"/>
    </location>
</feature>
<comment type="catalytic activity">
    <reaction evidence="1">
        <text>ATP + protein L-histidine = ADP + protein N-phospho-L-histidine.</text>
        <dbReference type="EC" id="2.7.13.3"/>
    </reaction>
</comment>
<dbReference type="RefSeq" id="WP_090853698.1">
    <property type="nucleotide sequence ID" value="NZ_FNJU01000004.1"/>
</dbReference>
<keyword evidence="4" id="KW-0808">Transferase</keyword>
<evidence type="ECO:0000256" key="1">
    <source>
        <dbReference type="ARBA" id="ARBA00000085"/>
    </source>
</evidence>
<feature type="transmembrane region" description="Helical" evidence="9">
    <location>
        <begin position="74"/>
        <end position="99"/>
    </location>
</feature>
<feature type="transmembrane region" description="Helical" evidence="9">
    <location>
        <begin position="186"/>
        <end position="202"/>
    </location>
</feature>
<dbReference type="InterPro" id="IPR036890">
    <property type="entry name" value="HATPase_C_sf"/>
</dbReference>
<dbReference type="CDD" id="cd00075">
    <property type="entry name" value="HATPase"/>
    <property type="match status" value="1"/>
</dbReference>
<dbReference type="InterPro" id="IPR005467">
    <property type="entry name" value="His_kinase_dom"/>
</dbReference>
<sequence length="577" mass="66119">MSYISSKKFNAYIIFIVMVMIGIYSFQFDYSALLRMNWILIITLTVGIVLSDYFNIPKPPKGILAYSMDTSLYIAVLITFGIEVALFLLLVSSIIFGVIRKLSKIQWWRHLFNSSIYSIMLTSSYYTYLLFDGEVGSFNLIKITSFLATLFVYFIMNIILLIPYYYLTSSGQLKIVIKSFVNETHSIYFITLASSYILIILLNNQYPVFGLCIFIFIIILLSVTFRNNIKLFEEITKDKTYREQILNSLPVGVITIDDAKSKFDFNTTAKKLLNMNTSQVTEILNKSAEPLHSQDFWRHLSSKEKYKNVKAEYEADDNKHLLLMSQSELIDQYEELIGRIIYFIDITDTEELEQRIHQSEKLALLGGVAAGAAHEIRNPLAVIQGFLTLMNESLGENDKERFHIQLLLKEFKRIDSIVDEMLLIAKPGAPLLKEVYLEDIIQEILPLFDANETSKEINFKINIERIRLNLDSKQITQVLYNLFRNSSEAIEDKGWISLSSKVKNGTYELLIQDNGQGIPKEIQDKLFDPFQTTKVSGTGLGLTIVQRIIENHNGKIELVPNEGEGCLFIISLPIVNN</sequence>
<keyword evidence="7" id="KW-0067">ATP-binding</keyword>
<keyword evidence="9" id="KW-0472">Membrane</keyword>
<dbReference type="SMART" id="SM00388">
    <property type="entry name" value="HisKA"/>
    <property type="match status" value="1"/>
</dbReference>
<keyword evidence="9" id="KW-0812">Transmembrane</keyword>
<keyword evidence="8" id="KW-0902">Two-component regulatory system</keyword>
<evidence type="ECO:0000256" key="3">
    <source>
        <dbReference type="ARBA" id="ARBA00022553"/>
    </source>
</evidence>
<feature type="transmembrane region" description="Helical" evidence="9">
    <location>
        <begin position="111"/>
        <end position="131"/>
    </location>
</feature>
<dbReference type="InterPro" id="IPR004358">
    <property type="entry name" value="Sig_transdc_His_kin-like_C"/>
</dbReference>
<dbReference type="PANTHER" id="PTHR43065:SF10">
    <property type="entry name" value="PEROXIDE STRESS-ACTIVATED HISTIDINE KINASE MAK3"/>
    <property type="match status" value="1"/>
</dbReference>
<feature type="domain" description="Histidine kinase" evidence="10">
    <location>
        <begin position="371"/>
        <end position="576"/>
    </location>
</feature>
<dbReference type="SMART" id="SM00387">
    <property type="entry name" value="HATPase_c"/>
    <property type="match status" value="1"/>
</dbReference>
<accession>A0A1H0UB33</accession>
<keyword evidence="12" id="KW-1185">Reference proteome</keyword>
<dbReference type="InterPro" id="IPR003594">
    <property type="entry name" value="HATPase_dom"/>
</dbReference>
<keyword evidence="5" id="KW-0547">Nucleotide-binding</keyword>
<dbReference type="Proteomes" id="UP000199159">
    <property type="component" value="Unassembled WGS sequence"/>
</dbReference>
<evidence type="ECO:0000256" key="2">
    <source>
        <dbReference type="ARBA" id="ARBA00012438"/>
    </source>
</evidence>
<dbReference type="Pfam" id="PF02518">
    <property type="entry name" value="HATPase_c"/>
    <property type="match status" value="1"/>
</dbReference>
<dbReference type="STRING" id="930152.SAMN05216565_104270"/>
<evidence type="ECO:0000313" key="12">
    <source>
        <dbReference type="Proteomes" id="UP000199159"/>
    </source>
</evidence>
<dbReference type="PANTHER" id="PTHR43065">
    <property type="entry name" value="SENSOR HISTIDINE KINASE"/>
    <property type="match status" value="1"/>
</dbReference>
<name>A0A1H0UB33_9BACI</name>
<dbReference type="Gene3D" id="3.30.450.20">
    <property type="entry name" value="PAS domain"/>
    <property type="match status" value="1"/>
</dbReference>
<keyword evidence="9" id="KW-1133">Transmembrane helix</keyword>
<keyword evidence="6" id="KW-0418">Kinase</keyword>
<dbReference type="InterPro" id="IPR036097">
    <property type="entry name" value="HisK_dim/P_sf"/>
</dbReference>
<evidence type="ECO:0000256" key="8">
    <source>
        <dbReference type="ARBA" id="ARBA00023012"/>
    </source>
</evidence>
<gene>
    <name evidence="11" type="ORF">SAMN05216565_104270</name>
</gene>
<dbReference type="CDD" id="cd00082">
    <property type="entry name" value="HisKA"/>
    <property type="match status" value="1"/>
</dbReference>
<dbReference type="Gene3D" id="1.10.287.130">
    <property type="match status" value="1"/>
</dbReference>
<dbReference type="AlphaFoldDB" id="A0A1H0UB33"/>
<dbReference type="GO" id="GO:0000155">
    <property type="term" value="F:phosphorelay sensor kinase activity"/>
    <property type="evidence" value="ECO:0007669"/>
    <property type="project" value="InterPro"/>
</dbReference>
<feature type="transmembrane region" description="Helical" evidence="9">
    <location>
        <begin position="143"/>
        <end position="166"/>
    </location>
</feature>
<feature type="transmembrane region" description="Helical" evidence="9">
    <location>
        <begin position="37"/>
        <end position="54"/>
    </location>
</feature>
<dbReference type="InterPro" id="IPR003661">
    <property type="entry name" value="HisK_dim/P_dom"/>
</dbReference>
<organism evidence="11 12">
    <name type="scientific">Litchfieldia salsa</name>
    <dbReference type="NCBI Taxonomy" id="930152"/>
    <lineage>
        <taxon>Bacteria</taxon>
        <taxon>Bacillati</taxon>
        <taxon>Bacillota</taxon>
        <taxon>Bacilli</taxon>
        <taxon>Bacillales</taxon>
        <taxon>Bacillaceae</taxon>
        <taxon>Litchfieldia</taxon>
    </lineage>
</organism>
<dbReference type="SUPFAM" id="SSF55874">
    <property type="entry name" value="ATPase domain of HSP90 chaperone/DNA topoisomerase II/histidine kinase"/>
    <property type="match status" value="1"/>
</dbReference>
<dbReference type="PROSITE" id="PS50109">
    <property type="entry name" value="HIS_KIN"/>
    <property type="match status" value="1"/>
</dbReference>
<dbReference type="Gene3D" id="3.30.565.10">
    <property type="entry name" value="Histidine kinase-like ATPase, C-terminal domain"/>
    <property type="match status" value="1"/>
</dbReference>
<proteinExistence type="predicted"/>
<dbReference type="SUPFAM" id="SSF47384">
    <property type="entry name" value="Homodimeric domain of signal transducing histidine kinase"/>
    <property type="match status" value="1"/>
</dbReference>
<keyword evidence="3" id="KW-0597">Phosphoprotein</keyword>
<evidence type="ECO:0000256" key="4">
    <source>
        <dbReference type="ARBA" id="ARBA00022679"/>
    </source>
</evidence>
<dbReference type="GO" id="GO:0005524">
    <property type="term" value="F:ATP binding"/>
    <property type="evidence" value="ECO:0007669"/>
    <property type="project" value="UniProtKB-KW"/>
</dbReference>
<feature type="transmembrane region" description="Helical" evidence="9">
    <location>
        <begin position="12"/>
        <end position="30"/>
    </location>
</feature>
<dbReference type="Pfam" id="PF13596">
    <property type="entry name" value="PAS_10"/>
    <property type="match status" value="1"/>
</dbReference>
<dbReference type="EC" id="2.7.13.3" evidence="2"/>
<dbReference type="Pfam" id="PF00512">
    <property type="entry name" value="HisKA"/>
    <property type="match status" value="1"/>
</dbReference>